<dbReference type="SUPFAM" id="SSF46689">
    <property type="entry name" value="Homeodomain-like"/>
    <property type="match status" value="1"/>
</dbReference>
<name>A0ABM1HII0_SOLPN</name>
<accession>A0ABM1HII0</accession>
<dbReference type="InterPro" id="IPR009057">
    <property type="entry name" value="Homeodomain-like_sf"/>
</dbReference>
<protein>
    <submittedName>
        <fullName evidence="6">Transcription factor DUO1-like isoform X1</fullName>
    </submittedName>
</protein>
<feature type="domain" description="Myb-like" evidence="3">
    <location>
        <begin position="62"/>
        <end position="105"/>
    </location>
</feature>
<reference evidence="6" key="2">
    <citation type="submission" date="2025-08" db="UniProtKB">
        <authorList>
            <consortium name="RefSeq"/>
        </authorList>
    </citation>
    <scope>IDENTIFICATION</scope>
</reference>
<dbReference type="RefSeq" id="XP_015086001.1">
    <property type="nucleotide sequence ID" value="XM_015230515.2"/>
</dbReference>
<evidence type="ECO:0000313" key="5">
    <source>
        <dbReference type="Proteomes" id="UP000694930"/>
    </source>
</evidence>
<gene>
    <name evidence="6" type="primary">LOC107029164</name>
</gene>
<evidence type="ECO:0000256" key="2">
    <source>
        <dbReference type="ARBA" id="ARBA00023242"/>
    </source>
</evidence>
<dbReference type="InterPro" id="IPR017930">
    <property type="entry name" value="Myb_dom"/>
</dbReference>
<feature type="domain" description="Myb-like" evidence="3">
    <location>
        <begin position="1"/>
        <end position="53"/>
    </location>
</feature>
<dbReference type="CDD" id="cd00167">
    <property type="entry name" value="SANT"/>
    <property type="match status" value="2"/>
</dbReference>
<feature type="domain" description="HTH myb-type" evidence="4">
    <location>
        <begin position="58"/>
        <end position="109"/>
    </location>
</feature>
<dbReference type="InterPro" id="IPR053106">
    <property type="entry name" value="Plant_Male-Germline_Reg_TFs"/>
</dbReference>
<dbReference type="GeneID" id="107029164"/>
<keyword evidence="2" id="KW-0539">Nucleus</keyword>
<sequence>MSEIKKGPWKEEEDQVLIKHVKKYGPRDWSSIRSKGLLQRTGKSCRLRWVNKLRPNLKNGVKFSAEEERTVIELQAQFGNKWARIATYMPGRTDNDVKNFWSSRQKRLAKILRNSVPQPSKPQKNISKEAPELLKVSSVEEPKLNSSADERALVVSQHCSSSYTNNFDTINMVPLPELVNSTSLPFDQELPPLEFTPSEKRICIWPQFPLPFPHIPVQTNFGQPLEHQELPMKLEDNDFLDYFGQLSASDIGGNVQVPLAPSCSSGQDQRSSEIGVKREMAEIGVKREMEYPLTPDSFIDDFPLDMFDYIDPLQSPSGW</sequence>
<dbReference type="PANTHER" id="PTHR47996">
    <property type="entry name" value="TRANSCRIPTION FACTOR DUO1"/>
    <property type="match status" value="1"/>
</dbReference>
<dbReference type="SMART" id="SM00717">
    <property type="entry name" value="SANT"/>
    <property type="match status" value="2"/>
</dbReference>
<feature type="domain" description="HTH myb-type" evidence="4">
    <location>
        <begin position="1"/>
        <end position="57"/>
    </location>
</feature>
<comment type="subcellular location">
    <subcellularLocation>
        <location evidence="1">Nucleus</location>
    </subcellularLocation>
</comment>
<organism evidence="5 6">
    <name type="scientific">Solanum pennellii</name>
    <name type="common">Tomato</name>
    <name type="synonym">Lycopersicon pennellii</name>
    <dbReference type="NCBI Taxonomy" id="28526"/>
    <lineage>
        <taxon>Eukaryota</taxon>
        <taxon>Viridiplantae</taxon>
        <taxon>Streptophyta</taxon>
        <taxon>Embryophyta</taxon>
        <taxon>Tracheophyta</taxon>
        <taxon>Spermatophyta</taxon>
        <taxon>Magnoliopsida</taxon>
        <taxon>eudicotyledons</taxon>
        <taxon>Gunneridae</taxon>
        <taxon>Pentapetalae</taxon>
        <taxon>asterids</taxon>
        <taxon>lamiids</taxon>
        <taxon>Solanales</taxon>
        <taxon>Solanaceae</taxon>
        <taxon>Solanoideae</taxon>
        <taxon>Solaneae</taxon>
        <taxon>Solanum</taxon>
        <taxon>Solanum subgen. Lycopersicon</taxon>
    </lineage>
</organism>
<evidence type="ECO:0000313" key="6">
    <source>
        <dbReference type="RefSeq" id="XP_015086001.1"/>
    </source>
</evidence>
<evidence type="ECO:0000256" key="1">
    <source>
        <dbReference type="ARBA" id="ARBA00004123"/>
    </source>
</evidence>
<dbReference type="PROSITE" id="PS50090">
    <property type="entry name" value="MYB_LIKE"/>
    <property type="match status" value="2"/>
</dbReference>
<dbReference type="Gene3D" id="1.10.10.60">
    <property type="entry name" value="Homeodomain-like"/>
    <property type="match status" value="2"/>
</dbReference>
<evidence type="ECO:0000259" key="4">
    <source>
        <dbReference type="PROSITE" id="PS51294"/>
    </source>
</evidence>
<dbReference type="Proteomes" id="UP000694930">
    <property type="component" value="Chromosome 1"/>
</dbReference>
<keyword evidence="5" id="KW-1185">Reference proteome</keyword>
<dbReference type="PANTHER" id="PTHR47996:SF4">
    <property type="entry name" value="TRANSCRIPTION FACTOR GAMYB-LIKE"/>
    <property type="match status" value="1"/>
</dbReference>
<proteinExistence type="predicted"/>
<dbReference type="Pfam" id="PF00249">
    <property type="entry name" value="Myb_DNA-binding"/>
    <property type="match status" value="2"/>
</dbReference>
<dbReference type="InterPro" id="IPR001005">
    <property type="entry name" value="SANT/Myb"/>
</dbReference>
<evidence type="ECO:0000259" key="3">
    <source>
        <dbReference type="PROSITE" id="PS50090"/>
    </source>
</evidence>
<dbReference type="PROSITE" id="PS51294">
    <property type="entry name" value="HTH_MYB"/>
    <property type="match status" value="2"/>
</dbReference>
<reference evidence="5" key="1">
    <citation type="journal article" date="2014" name="Nat. Genet.">
        <title>The genome of the stress-tolerant wild tomato species Solanum pennellii.</title>
        <authorList>
            <person name="Bolger A."/>
            <person name="Scossa F."/>
            <person name="Bolger M.E."/>
            <person name="Lanz C."/>
            <person name="Maumus F."/>
            <person name="Tohge T."/>
            <person name="Quesneville H."/>
            <person name="Alseekh S."/>
            <person name="Sorensen I."/>
            <person name="Lichtenstein G."/>
            <person name="Fich E.A."/>
            <person name="Conte M."/>
            <person name="Keller H."/>
            <person name="Schneeberger K."/>
            <person name="Schwacke R."/>
            <person name="Ofner I."/>
            <person name="Vrebalov J."/>
            <person name="Xu Y."/>
            <person name="Osorio S."/>
            <person name="Aflitos S.A."/>
            <person name="Schijlen E."/>
            <person name="Jimenez-Gomez J.M."/>
            <person name="Ryngajllo M."/>
            <person name="Kimura S."/>
            <person name="Kumar R."/>
            <person name="Koenig D."/>
            <person name="Headland L.R."/>
            <person name="Maloof J.N."/>
            <person name="Sinha N."/>
            <person name="van Ham R.C."/>
            <person name="Lankhorst R.K."/>
            <person name="Mao L."/>
            <person name="Vogel A."/>
            <person name="Arsova B."/>
            <person name="Panstruga R."/>
            <person name="Fei Z."/>
            <person name="Rose J.K."/>
            <person name="Zamir D."/>
            <person name="Carrari F."/>
            <person name="Giovannoni J.J."/>
            <person name="Weigel D."/>
            <person name="Usadel B."/>
            <person name="Fernie A.R."/>
        </authorList>
    </citation>
    <scope>NUCLEOTIDE SEQUENCE [LARGE SCALE GENOMIC DNA]</scope>
    <source>
        <strain evidence="5">cv. LA0716</strain>
    </source>
</reference>